<dbReference type="Proteomes" id="UP000184196">
    <property type="component" value="Unassembled WGS sequence"/>
</dbReference>
<dbReference type="EMBL" id="FQUW01000016">
    <property type="protein sequence ID" value="SHF15220.1"/>
    <property type="molecule type" value="Genomic_DNA"/>
</dbReference>
<proteinExistence type="predicted"/>
<reference evidence="2" key="1">
    <citation type="submission" date="2016-11" db="EMBL/GenBank/DDBJ databases">
        <authorList>
            <person name="Varghese N."/>
            <person name="Submissions S."/>
        </authorList>
    </citation>
    <scope>NUCLEOTIDE SEQUENCE [LARGE SCALE GENOMIC DNA]</scope>
    <source>
        <strain evidence="2">DSM 11792</strain>
    </source>
</reference>
<evidence type="ECO:0008006" key="3">
    <source>
        <dbReference type="Google" id="ProtNLM"/>
    </source>
</evidence>
<evidence type="ECO:0000313" key="1">
    <source>
        <dbReference type="EMBL" id="SHF15220.1"/>
    </source>
</evidence>
<accession>A0A1M4ZAZ8</accession>
<name>A0A1M4ZAZ8_9FIRM</name>
<evidence type="ECO:0000313" key="2">
    <source>
        <dbReference type="Proteomes" id="UP000184196"/>
    </source>
</evidence>
<sequence length="85" mass="9420">MAEAVRSLPREILDGIELFIWNVKTLEGIMRKQELGARVIPALALNGEMVFESTIPPRDELIAAILKAKAKMQGGEARCICRKLS</sequence>
<dbReference type="RefSeq" id="WP_073164809.1">
    <property type="nucleotide sequence ID" value="NZ_FQUW01000016.1"/>
</dbReference>
<keyword evidence="2" id="KW-1185">Reference proteome</keyword>
<organism evidence="1 2">
    <name type="scientific">Desulfofundulus australicus DSM 11792</name>
    <dbReference type="NCBI Taxonomy" id="1121425"/>
    <lineage>
        <taxon>Bacteria</taxon>
        <taxon>Bacillati</taxon>
        <taxon>Bacillota</taxon>
        <taxon>Clostridia</taxon>
        <taxon>Eubacteriales</taxon>
        <taxon>Peptococcaceae</taxon>
        <taxon>Desulfofundulus</taxon>
    </lineage>
</organism>
<gene>
    <name evidence="1" type="ORF">SAMN02745218_01566</name>
</gene>
<protein>
    <recommendedName>
        <fullName evidence="3">Thioredoxin domain-containing protein</fullName>
    </recommendedName>
</protein>
<dbReference type="AlphaFoldDB" id="A0A1M4ZAZ8"/>